<dbReference type="Proteomes" id="UP000324222">
    <property type="component" value="Unassembled WGS sequence"/>
</dbReference>
<reference evidence="1 2" key="1">
    <citation type="submission" date="2019-05" db="EMBL/GenBank/DDBJ databases">
        <title>Another draft genome of Portunus trituberculatus and its Hox gene families provides insights of decapod evolution.</title>
        <authorList>
            <person name="Jeong J.-H."/>
            <person name="Song I."/>
            <person name="Kim S."/>
            <person name="Choi T."/>
            <person name="Kim D."/>
            <person name="Ryu S."/>
            <person name="Kim W."/>
        </authorList>
    </citation>
    <scope>NUCLEOTIDE SEQUENCE [LARGE SCALE GENOMIC DNA]</scope>
    <source>
        <tissue evidence="1">Muscle</tissue>
    </source>
</reference>
<protein>
    <submittedName>
        <fullName evidence="1">Uncharacterized protein</fullName>
    </submittedName>
</protein>
<comment type="caution">
    <text evidence="1">The sequence shown here is derived from an EMBL/GenBank/DDBJ whole genome shotgun (WGS) entry which is preliminary data.</text>
</comment>
<proteinExistence type="predicted"/>
<accession>A0A5B7FJH6</accession>
<evidence type="ECO:0000313" key="2">
    <source>
        <dbReference type="Proteomes" id="UP000324222"/>
    </source>
</evidence>
<gene>
    <name evidence="1" type="ORF">E2C01_038260</name>
</gene>
<keyword evidence="2" id="KW-1185">Reference proteome</keyword>
<name>A0A5B7FJH6_PORTR</name>
<sequence>MQLSSQAAGTGRPCLVHHRLAGTLRDRPLHSAWPQLFQATNISAVIHSVLVMFPNLPAQRDR</sequence>
<dbReference type="EMBL" id="VSRR010006350">
    <property type="protein sequence ID" value="MPC44584.1"/>
    <property type="molecule type" value="Genomic_DNA"/>
</dbReference>
<dbReference type="AlphaFoldDB" id="A0A5B7FJH6"/>
<organism evidence="1 2">
    <name type="scientific">Portunus trituberculatus</name>
    <name type="common">Swimming crab</name>
    <name type="synonym">Neptunus trituberculatus</name>
    <dbReference type="NCBI Taxonomy" id="210409"/>
    <lineage>
        <taxon>Eukaryota</taxon>
        <taxon>Metazoa</taxon>
        <taxon>Ecdysozoa</taxon>
        <taxon>Arthropoda</taxon>
        <taxon>Crustacea</taxon>
        <taxon>Multicrustacea</taxon>
        <taxon>Malacostraca</taxon>
        <taxon>Eumalacostraca</taxon>
        <taxon>Eucarida</taxon>
        <taxon>Decapoda</taxon>
        <taxon>Pleocyemata</taxon>
        <taxon>Brachyura</taxon>
        <taxon>Eubrachyura</taxon>
        <taxon>Portunoidea</taxon>
        <taxon>Portunidae</taxon>
        <taxon>Portuninae</taxon>
        <taxon>Portunus</taxon>
    </lineage>
</organism>
<evidence type="ECO:0000313" key="1">
    <source>
        <dbReference type="EMBL" id="MPC44584.1"/>
    </source>
</evidence>